<keyword evidence="2" id="KW-0433">Leucine-rich repeat</keyword>
<accession>A0A0N4ZZ99</accession>
<evidence type="ECO:0000313" key="7">
    <source>
        <dbReference type="WBParaSite" id="PTRK_0001411300.1"/>
    </source>
</evidence>
<comment type="subcellular location">
    <subcellularLocation>
        <location evidence="1">Nucleus</location>
    </subcellularLocation>
</comment>
<dbReference type="SUPFAM" id="SSF52047">
    <property type="entry name" value="RNI-like"/>
    <property type="match status" value="1"/>
</dbReference>
<evidence type="ECO:0000256" key="3">
    <source>
        <dbReference type="ARBA" id="ARBA00022737"/>
    </source>
</evidence>
<dbReference type="PANTHER" id="PTHR46358">
    <property type="entry name" value="TONSOKU-LIKE PROTEIN"/>
    <property type="match status" value="1"/>
</dbReference>
<keyword evidence="5" id="KW-0040">ANK repeat</keyword>
<dbReference type="Proteomes" id="UP000038045">
    <property type="component" value="Unplaced"/>
</dbReference>
<keyword evidence="4" id="KW-0539">Nucleus</keyword>
<dbReference type="SMART" id="SM00248">
    <property type="entry name" value="ANK"/>
    <property type="match status" value="2"/>
</dbReference>
<feature type="repeat" description="ANK" evidence="5">
    <location>
        <begin position="629"/>
        <end position="661"/>
    </location>
</feature>
<proteinExistence type="predicted"/>
<protein>
    <submittedName>
        <fullName evidence="7">ANK_REP_REGION domain-containing protein</fullName>
    </submittedName>
</protein>
<dbReference type="Gene3D" id="1.25.40.10">
    <property type="entry name" value="Tetratricopeptide repeat domain"/>
    <property type="match status" value="1"/>
</dbReference>
<dbReference type="InterPro" id="IPR032675">
    <property type="entry name" value="LRR_dom_sf"/>
</dbReference>
<dbReference type="PROSITE" id="PS50297">
    <property type="entry name" value="ANK_REP_REGION"/>
    <property type="match status" value="1"/>
</dbReference>
<dbReference type="WBParaSite" id="PTRK_0001411300.1">
    <property type="protein sequence ID" value="PTRK_0001411300.1"/>
    <property type="gene ID" value="PTRK_0001411300"/>
</dbReference>
<evidence type="ECO:0000256" key="1">
    <source>
        <dbReference type="ARBA" id="ARBA00004123"/>
    </source>
</evidence>
<keyword evidence="6" id="KW-1185">Reference proteome</keyword>
<evidence type="ECO:0000313" key="6">
    <source>
        <dbReference type="Proteomes" id="UP000038045"/>
    </source>
</evidence>
<feature type="repeat" description="ANK" evidence="5">
    <location>
        <begin position="584"/>
        <end position="616"/>
    </location>
</feature>
<name>A0A0N4ZZ99_PARTI</name>
<dbReference type="InterPro" id="IPR011990">
    <property type="entry name" value="TPR-like_helical_dom_sf"/>
</dbReference>
<dbReference type="GO" id="GO:0043596">
    <property type="term" value="C:nuclear replication fork"/>
    <property type="evidence" value="ECO:0007669"/>
    <property type="project" value="TreeGrafter"/>
</dbReference>
<dbReference type="AlphaFoldDB" id="A0A0N4ZZ99"/>
<evidence type="ECO:0000256" key="4">
    <source>
        <dbReference type="ARBA" id="ARBA00023242"/>
    </source>
</evidence>
<dbReference type="PROSITE" id="PS50088">
    <property type="entry name" value="ANK_REPEAT"/>
    <property type="match status" value="2"/>
</dbReference>
<dbReference type="GO" id="GO:0000724">
    <property type="term" value="P:double-strand break repair via homologous recombination"/>
    <property type="evidence" value="ECO:0007669"/>
    <property type="project" value="TreeGrafter"/>
</dbReference>
<dbReference type="InterPro" id="IPR002110">
    <property type="entry name" value="Ankyrin_rpt"/>
</dbReference>
<dbReference type="Gene3D" id="1.25.40.20">
    <property type="entry name" value="Ankyrin repeat-containing domain"/>
    <property type="match status" value="1"/>
</dbReference>
<evidence type="ECO:0000256" key="5">
    <source>
        <dbReference type="PROSITE-ProRule" id="PRU00023"/>
    </source>
</evidence>
<keyword evidence="3" id="KW-0677">Repeat</keyword>
<dbReference type="Pfam" id="PF00023">
    <property type="entry name" value="Ank"/>
    <property type="match status" value="1"/>
</dbReference>
<dbReference type="PANTHER" id="PTHR46358:SF1">
    <property type="entry name" value="TONSOKU-LIKE PROTEIN"/>
    <property type="match status" value="1"/>
</dbReference>
<dbReference type="Gene3D" id="3.80.10.10">
    <property type="entry name" value="Ribonuclease Inhibitor"/>
    <property type="match status" value="1"/>
</dbReference>
<dbReference type="InterPro" id="IPR052311">
    <property type="entry name" value="MMS22L-TONSL_complex_comp"/>
</dbReference>
<dbReference type="InterPro" id="IPR036770">
    <property type="entry name" value="Ankyrin_rpt-contain_sf"/>
</dbReference>
<dbReference type="SUPFAM" id="SSF48403">
    <property type="entry name" value="Ankyrin repeat"/>
    <property type="match status" value="1"/>
</dbReference>
<dbReference type="Pfam" id="PF12796">
    <property type="entry name" value="Ank_2"/>
    <property type="match status" value="1"/>
</dbReference>
<evidence type="ECO:0000256" key="2">
    <source>
        <dbReference type="ARBA" id="ARBA00022614"/>
    </source>
</evidence>
<sequence length="1162" mass="135283">MGRYTSNKEVKSLQKKKQNAITTKNYREASTYSRELAEYYKTNGYECYDDAMKEYNECILLCRKASNYEDISYCYRGLCDIHIDNGDYKKAMEEINHILEIKDIIRNPGIIQLAKHQKAYIYFQSYQNGNWNDNSILRKALEEAKDAERYLDSVSGEIDKSKKMIEAGGDSRRRKAGLIQLLGDIYADLQMVDIAENNYNLAMNYFKNNNENIQLLSCLYSIYLIKKGENKYEIAKRMYDVSEKMKDKKIIGEKAKARFYYGVECGKMKKFDNAKDILYKVYKDHNIGRGFKIAARKIIIYMYKYEERIKNLDEKDDYEKMKIYELLGDEGDVLREEDISELDEVGKIRFDEISLECYKKMLSFTRNDTEKKLALQSIAILCLDMELFDEALINYDQLLKLEKNGTKNIDKINEYELQILNCQSKMKELDPSLLRRQYNKKLFECTNPSFRKLILEGYIDFLNKYGEKDLIDSVALEKYRKEYEDLMDQENDNSDSPMNERFLETNIDAFEDIFVDYTDDDIFERIETKIKEAAERERLLRDIDKKINQNGECLLHELAKKKNGWKEMIKLIECNYNVNVIDYGGWTPLSEAVSHDHYDNAAFLLKHGAIVDCTSKESVLEGEEKVASEGLTPLMEAAQKGNIKMMKLLLKYGASVVKENSEGNNAFDYLKLYFEDNKEDLNNMEKVECTEMIFNLEKKIKNCGGKIKEKANPVVSDERVLLPKIIETREHVSEDKANYLVYKSTINSVGRKNEDINLMISKNTFNDDSDGESEDEIVIDLAMPDEFNDIADVYNEENISPVLRKRKNSIGRDDFTQVKKKIKTIPPIESSMVIESNPIEDIVFNISNKSESMLSKDSGSSTMSSASSHGIRKVNIDFEFIEAESGSILHGETNIRKEKNISIYELEKLAKSFIYDKYTSITMHMFDEQLRDPKKTLEDLLDKSNACKIIIKLEGWQPTSLIDVYEKTTNLYLKPSIRYRINNMYSSLNKYKCDFSYLDLQKEVSFFEALSKWLPYTRDSTINLEGCDLSDEEFNQQVDMSFIFSNTKEINLKCTHLQPIQIHKIIASLSSKPSMIVQLDLSFNSFNFYGLNRLLTLCPLLDKLIINSCTILSQTEENVNKFVEILKKMNNLCFVEIQDTLAEKYHEKIKELELNDRVYIIL</sequence>
<organism evidence="6 7">
    <name type="scientific">Parastrongyloides trichosuri</name>
    <name type="common">Possum-specific nematode worm</name>
    <dbReference type="NCBI Taxonomy" id="131310"/>
    <lineage>
        <taxon>Eukaryota</taxon>
        <taxon>Metazoa</taxon>
        <taxon>Ecdysozoa</taxon>
        <taxon>Nematoda</taxon>
        <taxon>Chromadorea</taxon>
        <taxon>Rhabditida</taxon>
        <taxon>Tylenchina</taxon>
        <taxon>Panagrolaimomorpha</taxon>
        <taxon>Strongyloidoidea</taxon>
        <taxon>Strongyloididae</taxon>
        <taxon>Parastrongyloides</taxon>
    </lineage>
</organism>
<dbReference type="GO" id="GO:0031297">
    <property type="term" value="P:replication fork processing"/>
    <property type="evidence" value="ECO:0007669"/>
    <property type="project" value="TreeGrafter"/>
</dbReference>
<reference evidence="7" key="1">
    <citation type="submission" date="2017-02" db="UniProtKB">
        <authorList>
            <consortium name="WormBaseParasite"/>
        </authorList>
    </citation>
    <scope>IDENTIFICATION</scope>
</reference>
<dbReference type="STRING" id="131310.A0A0N4ZZ99"/>